<evidence type="ECO:0000256" key="1">
    <source>
        <dbReference type="SAM" id="MobiDB-lite"/>
    </source>
</evidence>
<organism evidence="2 3">
    <name type="scientific">Papilio machaon</name>
    <name type="common">Old World swallowtail butterfly</name>
    <dbReference type="NCBI Taxonomy" id="76193"/>
    <lineage>
        <taxon>Eukaryota</taxon>
        <taxon>Metazoa</taxon>
        <taxon>Ecdysozoa</taxon>
        <taxon>Arthropoda</taxon>
        <taxon>Hexapoda</taxon>
        <taxon>Insecta</taxon>
        <taxon>Pterygota</taxon>
        <taxon>Neoptera</taxon>
        <taxon>Endopterygota</taxon>
        <taxon>Lepidoptera</taxon>
        <taxon>Glossata</taxon>
        <taxon>Ditrysia</taxon>
        <taxon>Papilionoidea</taxon>
        <taxon>Papilionidae</taxon>
        <taxon>Papilioninae</taxon>
        <taxon>Papilio</taxon>
    </lineage>
</organism>
<reference evidence="2 3" key="1">
    <citation type="journal article" date="2015" name="Nat. Commun.">
        <title>Outbred genome sequencing and CRISPR/Cas9 gene editing in butterflies.</title>
        <authorList>
            <person name="Li X."/>
            <person name="Fan D."/>
            <person name="Zhang W."/>
            <person name="Liu G."/>
            <person name="Zhang L."/>
            <person name="Zhao L."/>
            <person name="Fang X."/>
            <person name="Chen L."/>
            <person name="Dong Y."/>
            <person name="Chen Y."/>
            <person name="Ding Y."/>
            <person name="Zhao R."/>
            <person name="Feng M."/>
            <person name="Zhu Y."/>
            <person name="Feng Y."/>
            <person name="Jiang X."/>
            <person name="Zhu D."/>
            <person name="Xiang H."/>
            <person name="Feng X."/>
            <person name="Li S."/>
            <person name="Wang J."/>
            <person name="Zhang G."/>
            <person name="Kronforst M.R."/>
            <person name="Wang W."/>
        </authorList>
    </citation>
    <scope>NUCLEOTIDE SEQUENCE [LARGE SCALE GENOMIC DNA]</scope>
    <source>
        <strain evidence="2">Ya'a_city_454_Pm</strain>
        <tissue evidence="2">Whole body</tissue>
    </source>
</reference>
<keyword evidence="3" id="KW-1185">Reference proteome</keyword>
<gene>
    <name evidence="2" type="ORF">RR48_08043</name>
</gene>
<accession>A0A194R215</accession>
<proteinExistence type="predicted"/>
<protein>
    <submittedName>
        <fullName evidence="2">Uncharacterized protein</fullName>
    </submittedName>
</protein>
<evidence type="ECO:0000313" key="2">
    <source>
        <dbReference type="EMBL" id="KPJ11737.1"/>
    </source>
</evidence>
<dbReference type="AlphaFoldDB" id="A0A194R215"/>
<evidence type="ECO:0000313" key="3">
    <source>
        <dbReference type="Proteomes" id="UP000053240"/>
    </source>
</evidence>
<dbReference type="Proteomes" id="UP000053240">
    <property type="component" value="Unassembled WGS sequence"/>
</dbReference>
<feature type="compositionally biased region" description="Low complexity" evidence="1">
    <location>
        <begin position="34"/>
        <end position="45"/>
    </location>
</feature>
<feature type="region of interest" description="Disordered" evidence="1">
    <location>
        <begin position="26"/>
        <end position="62"/>
    </location>
</feature>
<sequence>MSNVGHYHSTSVVIYANVRKLDDAARHGTTRHGTAPAPACVPATAGSTPHSDTIPLALPPYN</sequence>
<dbReference type="EMBL" id="KQ460870">
    <property type="protein sequence ID" value="KPJ11737.1"/>
    <property type="molecule type" value="Genomic_DNA"/>
</dbReference>
<name>A0A194R215_PAPMA</name>
<dbReference type="InParanoid" id="A0A194R215"/>